<organism evidence="2 3">
    <name type="scientific">Vibrio caribbeanicus ATCC BAA-2122</name>
    <dbReference type="NCBI Taxonomy" id="796620"/>
    <lineage>
        <taxon>Bacteria</taxon>
        <taxon>Pseudomonadati</taxon>
        <taxon>Pseudomonadota</taxon>
        <taxon>Gammaproteobacteria</taxon>
        <taxon>Vibrionales</taxon>
        <taxon>Vibrionaceae</taxon>
        <taxon>Vibrio</taxon>
    </lineage>
</organism>
<dbReference type="eggNOG" id="COG2267">
    <property type="taxonomic scope" value="Bacteria"/>
</dbReference>
<dbReference type="RefSeq" id="WP_009602406.1">
    <property type="nucleotide sequence ID" value="NZ_AEIU01000089.1"/>
</dbReference>
<dbReference type="InterPro" id="IPR029058">
    <property type="entry name" value="AB_hydrolase_fold"/>
</dbReference>
<dbReference type="EMBL" id="AEIU01000089">
    <property type="protein sequence ID" value="EFP95680.1"/>
    <property type="molecule type" value="Genomic_DNA"/>
</dbReference>
<dbReference type="PANTHER" id="PTHR11614">
    <property type="entry name" value="PHOSPHOLIPASE-RELATED"/>
    <property type="match status" value="1"/>
</dbReference>
<accession>E3BMQ3</accession>
<sequence>MNGRIECCAKYQELFYDLFQLGYDIYSYDHRGQGWSESLVNNHTIGHINEFDDYVKDLDCLLKEFDLSKYNKCYALGHSMGGNIITRYVQTHSHPFQSIALTAPMFGINLPWYLKPIASSLGQLLTALHPKPTLAPGQTYYVSKAFEQNRLSHSKIRYHWFRNLYEKHPEFQVGGVSTRWIWQALVACKQCYLMTRQVQVPLLVLQASEDEIVDNQSQVKFLKKLAKTSRVCAFKIIYGAKHELLFEQDQFRNQTLDSLLTFFEQS</sequence>
<dbReference type="ESTHER" id="9vibr-e3bmq3">
    <property type="family name" value="Monoglyceridelipase_lysophospholip"/>
</dbReference>
<evidence type="ECO:0000313" key="3">
    <source>
        <dbReference type="Proteomes" id="UP000002943"/>
    </source>
</evidence>
<dbReference type="InterPro" id="IPR022742">
    <property type="entry name" value="Hydrolase_4"/>
</dbReference>
<proteinExistence type="predicted"/>
<keyword evidence="3" id="KW-1185">Reference proteome</keyword>
<dbReference type="Gene3D" id="3.40.50.1820">
    <property type="entry name" value="alpha/beta hydrolase"/>
    <property type="match status" value="1"/>
</dbReference>
<dbReference type="InterPro" id="IPR051044">
    <property type="entry name" value="MAG_DAG_Lipase"/>
</dbReference>
<dbReference type="SUPFAM" id="SSF53474">
    <property type="entry name" value="alpha/beta-Hydrolases"/>
    <property type="match status" value="1"/>
</dbReference>
<evidence type="ECO:0000313" key="2">
    <source>
        <dbReference type="EMBL" id="EFP95680.1"/>
    </source>
</evidence>
<dbReference type="STRING" id="796620.VIBC2010_05980"/>
<name>E3BMQ3_9VIBR</name>
<gene>
    <name evidence="2" type="ORF">VIBC2010_05980</name>
</gene>
<dbReference type="AlphaFoldDB" id="E3BMQ3"/>
<protein>
    <submittedName>
        <fullName evidence="2">Lysophospholipase L2</fullName>
    </submittedName>
</protein>
<feature type="domain" description="Serine aminopeptidase S33" evidence="1">
    <location>
        <begin position="2"/>
        <end position="249"/>
    </location>
</feature>
<evidence type="ECO:0000259" key="1">
    <source>
        <dbReference type="Pfam" id="PF12146"/>
    </source>
</evidence>
<dbReference type="Pfam" id="PF12146">
    <property type="entry name" value="Hydrolase_4"/>
    <property type="match status" value="1"/>
</dbReference>
<comment type="caution">
    <text evidence="2">The sequence shown here is derived from an EMBL/GenBank/DDBJ whole genome shotgun (WGS) entry which is preliminary data.</text>
</comment>
<dbReference type="Proteomes" id="UP000002943">
    <property type="component" value="Unassembled WGS sequence"/>
</dbReference>
<reference evidence="2 3" key="1">
    <citation type="journal article" date="2012" name="Int. J. Syst. Evol. Microbiol.">
        <title>Vibrio caribbeanicus sp. nov., isolated from the marine sponge Scleritoderma cyanea.</title>
        <authorList>
            <person name="Hoffmann M."/>
            <person name="Monday S.R."/>
            <person name="Allard M.W."/>
            <person name="Strain E.A."/>
            <person name="Whittaker P."/>
            <person name="Naum M."/>
            <person name="McCarthy P.J."/>
            <person name="Lopez J.V."/>
            <person name="Fischer M."/>
            <person name="Brown E.W."/>
        </authorList>
    </citation>
    <scope>NUCLEOTIDE SEQUENCE [LARGE SCALE GENOMIC DNA]</scope>
    <source>
        <strain evidence="2 3">ATCC BAA-2122</strain>
    </source>
</reference>